<sequence>MKQMDVNQRLSQAMIELLHQDPLMGEILINISREMIEDGDHAISLVWHHDRLILQGAVAQIKRLRMDELIQLLKHQALHIAWQHPVRYAASDDQERVSLACDIAVNQYLANAPMGTATLEKMSQILHLPLKSHQDSSYYLQILRHLNPNQQRRLRDAIKHGRVKNSRGMHLGWFQPGNQLIRAGRIQRLVQQSQARLTTQQRGLLPQSLRANLTDISKRYELPVIKAFWRLIEQIPHGNQVTRARFNRRQPQRLELTGHITRLVTRLMVFIDQSGSMSNETVSRSIELVNRLAKRAGLELMVGVFDAKVQLKPELVSQSHPMEPLRYGGGGTSYQAVFDYLDQQRVNRQTPIIIITDGWGESTINNHGYQRVLWLLTSTTSLSVTNIPTLVSRLEEQ</sequence>
<dbReference type="PANTHER" id="PTHR38730:SF1">
    <property type="entry name" value="SLL7028 PROTEIN"/>
    <property type="match status" value="1"/>
</dbReference>
<evidence type="ECO:0000259" key="2">
    <source>
        <dbReference type="Pfam" id="PF13203"/>
    </source>
</evidence>
<dbReference type="eggNOG" id="COG3864">
    <property type="taxonomic scope" value="Bacteria"/>
</dbReference>
<dbReference type="PANTHER" id="PTHR38730">
    <property type="entry name" value="SLL7028 PROTEIN"/>
    <property type="match status" value="1"/>
</dbReference>
<gene>
    <name evidence="3" type="ORF">HMPREF0501_01477</name>
</gene>
<accession>C7XXR3</accession>
<dbReference type="Pfam" id="PF09967">
    <property type="entry name" value="DUF2201"/>
    <property type="match status" value="1"/>
</dbReference>
<dbReference type="OrthoDB" id="9809307at2"/>
<dbReference type="SUPFAM" id="SSF53300">
    <property type="entry name" value="vWA-like"/>
    <property type="match status" value="1"/>
</dbReference>
<dbReference type="InterPro" id="IPR036465">
    <property type="entry name" value="vWFA_dom_sf"/>
</dbReference>
<name>C7XXR3_9LACO</name>
<feature type="domain" description="VWA-like" evidence="1">
    <location>
        <begin position="267"/>
        <end position="379"/>
    </location>
</feature>
<dbReference type="STRING" id="575594.HMPREF0501_01477"/>
<feature type="domain" description="Putative metallopeptidase" evidence="2">
    <location>
        <begin position="7"/>
        <end position="114"/>
    </location>
</feature>
<evidence type="ECO:0008006" key="5">
    <source>
        <dbReference type="Google" id="ProtNLM"/>
    </source>
</evidence>
<dbReference type="Proteomes" id="UP000003987">
    <property type="component" value="Unassembled WGS sequence"/>
</dbReference>
<dbReference type="InterPro" id="IPR018698">
    <property type="entry name" value="VWA-like_dom"/>
</dbReference>
<protein>
    <recommendedName>
        <fullName evidence="5">VWFA domain-containing protein</fullName>
    </recommendedName>
</protein>
<dbReference type="RefSeq" id="WP_006917416.1">
    <property type="nucleotide sequence ID" value="NZ_GG698806.1"/>
</dbReference>
<keyword evidence="4" id="KW-1185">Reference proteome</keyword>
<evidence type="ECO:0000313" key="4">
    <source>
        <dbReference type="Proteomes" id="UP000003987"/>
    </source>
</evidence>
<proteinExistence type="predicted"/>
<reference evidence="3 4" key="1">
    <citation type="submission" date="2009-06" db="EMBL/GenBank/DDBJ databases">
        <title>The Genome Sequence of Lactobacillus coleohominis strain 101-4-CHN.</title>
        <authorList>
            <consortium name="The Broad Institute Genome Sequencing Platform"/>
            <person name="Ward D."/>
            <person name="Young S.K."/>
            <person name="Zeng Q."/>
            <person name="Koehrsen M."/>
            <person name="Alvarado L."/>
            <person name="Berlin A."/>
            <person name="Borenstein D."/>
            <person name="Chen Z."/>
            <person name="Engels R."/>
            <person name="Freedman E."/>
            <person name="Gellesch M."/>
            <person name="Goldberg J."/>
            <person name="Griggs A."/>
            <person name="Gujja S."/>
            <person name="Heiman D."/>
            <person name="Hepburn T."/>
            <person name="Howarth C."/>
            <person name="Jen D."/>
            <person name="Larson L."/>
            <person name="Lewis B."/>
            <person name="Mehta T."/>
            <person name="Park D."/>
            <person name="Pearson M."/>
            <person name="Roberts A."/>
            <person name="Saif S."/>
            <person name="Shea T."/>
            <person name="Shenoy N."/>
            <person name="Sisk P."/>
            <person name="Stolte C."/>
            <person name="Sykes S."/>
            <person name="Walk T."/>
            <person name="White J."/>
            <person name="Yandava C."/>
            <person name="Liu Y."/>
            <person name="Xu Q."/>
            <person name="Lander E."/>
            <person name="Nusbaum C."/>
            <person name="Galagan J."/>
            <person name="Birren B."/>
        </authorList>
    </citation>
    <scope>NUCLEOTIDE SEQUENCE [LARGE SCALE GENOMIC DNA]</scope>
    <source>
        <strain evidence="3 4">101-4-CHN</strain>
    </source>
</reference>
<dbReference type="HOGENOM" id="CLU_035986_0_0_9"/>
<dbReference type="InterPro" id="IPR025154">
    <property type="entry name" value="Put_metallopeptidase_dom"/>
</dbReference>
<dbReference type="Pfam" id="PF13203">
    <property type="entry name" value="DUF2201_N"/>
    <property type="match status" value="1"/>
</dbReference>
<dbReference type="AlphaFoldDB" id="C7XXR3"/>
<evidence type="ECO:0000259" key="1">
    <source>
        <dbReference type="Pfam" id="PF09967"/>
    </source>
</evidence>
<evidence type="ECO:0000313" key="3">
    <source>
        <dbReference type="EMBL" id="EEU29683.1"/>
    </source>
</evidence>
<organism evidence="3 4">
    <name type="scientific">Limosilactobacillus coleohominis 101-4-CHN</name>
    <dbReference type="NCBI Taxonomy" id="575594"/>
    <lineage>
        <taxon>Bacteria</taxon>
        <taxon>Bacillati</taxon>
        <taxon>Bacillota</taxon>
        <taxon>Bacilli</taxon>
        <taxon>Lactobacillales</taxon>
        <taxon>Lactobacillaceae</taxon>
        <taxon>Limosilactobacillus</taxon>
    </lineage>
</organism>
<dbReference type="EMBL" id="GG698806">
    <property type="protein sequence ID" value="EEU29683.1"/>
    <property type="molecule type" value="Genomic_DNA"/>
</dbReference>